<proteinExistence type="predicted"/>
<evidence type="ECO:0000313" key="3">
    <source>
        <dbReference type="Proteomes" id="UP000001542"/>
    </source>
</evidence>
<evidence type="ECO:0000313" key="2">
    <source>
        <dbReference type="EMBL" id="EAY07368.1"/>
    </source>
</evidence>
<feature type="compositionally biased region" description="Basic and acidic residues" evidence="1">
    <location>
        <begin position="449"/>
        <end position="459"/>
    </location>
</feature>
<dbReference type="RefSeq" id="XP_001319591.1">
    <property type="nucleotide sequence ID" value="XM_001319556.1"/>
</dbReference>
<evidence type="ECO:0000256" key="1">
    <source>
        <dbReference type="SAM" id="MobiDB-lite"/>
    </source>
</evidence>
<sequence>MDTTTVNIPEIKATFTLEDFDLKIAMRDKISAEGKLKTVDISQEDFNGKILSYDSLDNFLTIKTDENFKIVAKYAKLKTVLSPLCLALIINYFYSIVIPRIKLPDLALSHSKKSLQLPDYNFKLEMEELKIILPQKSDNKLNGNYLAFYINSTTNLKPHKVNFDFNLKNMRFENDKTLSLFPSILDTFSFFANMNLDDFSIKCGTNNISNIELTPENLNCLFEMSNNLKEMITETNHYFNEIPNYDLLSSLKSMPIVSLELKPINISLCTSNRNLSCNVPFLTFRILETNVQTACISERNEYAYAISSSFDCESQFVSQVLNPIQATSTIVVLTDPRPVKIDFSFVEADPIHLCVNERLLRAITSFKVEGTLANKTKKGHKFVVINNTNEKITIISRKKVEIVEEKSLEEKVADVHTRMNKELKEKFAKLKKQKDKNAKKQKHNNSKYSENEKIEKVTNEKSQNSEKSQNEKLQNEKSQNPEKSQYENSKNSEKVNDEKVTDSENEVEEIDPNEKFMEKNTTGDFVVDLMNSEYCRVLDDKIDILVKGKKFEIEPKDVLYPLCLSNDVILSRKFKKGQDILQIYSPVSVFNRLQFSVHIYDDKNNFHQELLPKKIVPINNGHYFINNVQQKTKQTLVVESKYSVKNISLSNGKFIQATTRLRRKRGVVFVELSENILLYNFIPFDMTFSVNSVVYNVKKIEKVPIFNIDPKQNYFSMSCSLQTVKPPQETNCSLVKPDGQFVKSDFGSQSLLTLSNLNIFENKIIVFVNSIVYNQSQHTLKIDNQFLKPGESVILSSSDVNLSIDTLTKQTKIELNSENAGVSKDIFLKTLIDEKMTIPIHCHIKRLVNKFNLSVIVTLSDSILVENNL</sequence>
<dbReference type="InParanoid" id="A2EIX8"/>
<dbReference type="KEGG" id="tva:4765251"/>
<dbReference type="Proteomes" id="UP000001542">
    <property type="component" value="Unassembled WGS sequence"/>
</dbReference>
<feature type="compositionally biased region" description="Basic residues" evidence="1">
    <location>
        <begin position="429"/>
        <end position="445"/>
    </location>
</feature>
<dbReference type="AlphaFoldDB" id="A2EIX8"/>
<dbReference type="GO" id="GO:0034605">
    <property type="term" value="P:cellular response to heat"/>
    <property type="evidence" value="ECO:0000318"/>
    <property type="project" value="GO_Central"/>
</dbReference>
<dbReference type="VEuPathDB" id="TrichDB:TVAG_204740"/>
<dbReference type="VEuPathDB" id="TrichDB:TVAGG3_0661460"/>
<reference evidence="2" key="2">
    <citation type="journal article" date="2007" name="Science">
        <title>Draft genome sequence of the sexually transmitted pathogen Trichomonas vaginalis.</title>
        <authorList>
            <person name="Carlton J.M."/>
            <person name="Hirt R.P."/>
            <person name="Silva J.C."/>
            <person name="Delcher A.L."/>
            <person name="Schatz M."/>
            <person name="Zhao Q."/>
            <person name="Wortman J.R."/>
            <person name="Bidwell S.L."/>
            <person name="Alsmark U.C.M."/>
            <person name="Besteiro S."/>
            <person name="Sicheritz-Ponten T."/>
            <person name="Noel C.J."/>
            <person name="Dacks J.B."/>
            <person name="Foster P.G."/>
            <person name="Simillion C."/>
            <person name="Van de Peer Y."/>
            <person name="Miranda-Saavedra D."/>
            <person name="Barton G.J."/>
            <person name="Westrop G.D."/>
            <person name="Mueller S."/>
            <person name="Dessi D."/>
            <person name="Fiori P.L."/>
            <person name="Ren Q."/>
            <person name="Paulsen I."/>
            <person name="Zhang H."/>
            <person name="Bastida-Corcuera F.D."/>
            <person name="Simoes-Barbosa A."/>
            <person name="Brown M.T."/>
            <person name="Hayes R.D."/>
            <person name="Mukherjee M."/>
            <person name="Okumura C.Y."/>
            <person name="Schneider R."/>
            <person name="Smith A.J."/>
            <person name="Vanacova S."/>
            <person name="Villalvazo M."/>
            <person name="Haas B.J."/>
            <person name="Pertea M."/>
            <person name="Feldblyum T.V."/>
            <person name="Utterback T.R."/>
            <person name="Shu C.L."/>
            <person name="Osoegawa K."/>
            <person name="de Jong P.J."/>
            <person name="Hrdy I."/>
            <person name="Horvathova L."/>
            <person name="Zubacova Z."/>
            <person name="Dolezal P."/>
            <person name="Malik S.B."/>
            <person name="Logsdon J.M. Jr."/>
            <person name="Henze K."/>
            <person name="Gupta A."/>
            <person name="Wang C.C."/>
            <person name="Dunne R.L."/>
            <person name="Upcroft J.A."/>
            <person name="Upcroft P."/>
            <person name="White O."/>
            <person name="Salzberg S.L."/>
            <person name="Tang P."/>
            <person name="Chiu C.-H."/>
            <person name="Lee Y.-S."/>
            <person name="Embley T.M."/>
            <person name="Coombs G.H."/>
            <person name="Mottram J.C."/>
            <person name="Tachezy J."/>
            <person name="Fraser-Liggett C.M."/>
            <person name="Johnson P.J."/>
        </authorList>
    </citation>
    <scope>NUCLEOTIDE SEQUENCE [LARGE SCALE GENOMIC DNA]</scope>
    <source>
        <strain evidence="2">G3</strain>
    </source>
</reference>
<feature type="compositionally biased region" description="Basic and acidic residues" evidence="1">
    <location>
        <begin position="490"/>
        <end position="502"/>
    </location>
</feature>
<gene>
    <name evidence="2" type="ORF">TVAG_204740</name>
</gene>
<organism evidence="2 3">
    <name type="scientific">Trichomonas vaginalis (strain ATCC PRA-98 / G3)</name>
    <dbReference type="NCBI Taxonomy" id="412133"/>
    <lineage>
        <taxon>Eukaryota</taxon>
        <taxon>Metamonada</taxon>
        <taxon>Parabasalia</taxon>
        <taxon>Trichomonadida</taxon>
        <taxon>Trichomonadidae</taxon>
        <taxon>Trichomonas</taxon>
    </lineage>
</organism>
<protein>
    <submittedName>
        <fullName evidence="2">Uncharacterized protein</fullName>
    </submittedName>
</protein>
<feature type="region of interest" description="Disordered" evidence="1">
    <location>
        <begin position="429"/>
        <end position="513"/>
    </location>
</feature>
<reference evidence="2" key="1">
    <citation type="submission" date="2006-10" db="EMBL/GenBank/DDBJ databases">
        <authorList>
            <person name="Amadeo P."/>
            <person name="Zhao Q."/>
            <person name="Wortman J."/>
            <person name="Fraser-Liggett C."/>
            <person name="Carlton J."/>
        </authorList>
    </citation>
    <scope>NUCLEOTIDE SEQUENCE</scope>
    <source>
        <strain evidence="2">G3</strain>
    </source>
</reference>
<feature type="compositionally biased region" description="Polar residues" evidence="1">
    <location>
        <begin position="476"/>
        <end position="489"/>
    </location>
</feature>
<keyword evidence="3" id="KW-1185">Reference proteome</keyword>
<dbReference type="EMBL" id="DS113401">
    <property type="protein sequence ID" value="EAY07368.1"/>
    <property type="molecule type" value="Genomic_DNA"/>
</dbReference>
<name>A2EIX8_TRIV3</name>
<accession>A2EIX8</accession>